<dbReference type="OrthoDB" id="11390at10239"/>
<organism evidence="1 2">
    <name type="scientific">Gordonia phage GTE8</name>
    <dbReference type="NCBI Taxonomy" id="1647475"/>
    <lineage>
        <taxon>Viruses</taxon>
        <taxon>Duplodnaviria</taxon>
        <taxon>Heunggongvirae</taxon>
        <taxon>Uroviricota</taxon>
        <taxon>Caudoviricetes</taxon>
        <taxon>Zierdtviridae</taxon>
        <taxon>Emilbogenvirinae</taxon>
        <taxon>Foxborovirus</taxon>
        <taxon>Foxborovirus GTE8</taxon>
    </lineage>
</organism>
<evidence type="ECO:0000313" key="1">
    <source>
        <dbReference type="EMBL" id="AKJ72369.1"/>
    </source>
</evidence>
<dbReference type="EMBL" id="KR053201">
    <property type="protein sequence ID" value="AKJ72369.1"/>
    <property type="molecule type" value="Genomic_DNA"/>
</dbReference>
<evidence type="ECO:0000313" key="2">
    <source>
        <dbReference type="Proteomes" id="UP000204476"/>
    </source>
</evidence>
<reference evidence="1 2" key="1">
    <citation type="journal article" date="2015" name="PLoS ONE">
        <title>Lysis to Kill: Evaluation of the Lytic Abilities, and Genomics of Nine Bacteriophages Infective for Gordonia spp. and Their Potential Use in Activated Sludge Foam Biocontrol.</title>
        <authorList>
            <person name="Dyson Z.A."/>
            <person name="Tucci J."/>
            <person name="Seviour R.J."/>
            <person name="Petrovski S."/>
        </authorList>
    </citation>
    <scope>NUCLEOTIDE SEQUENCE [LARGE SCALE GENOMIC DNA]</scope>
</reference>
<sequence>MAVNFADLERRAAKRTARFNRSPFVINVEGDDPIEIKYPDSIASMEYERASTVYDQLRVLTDSDFPRVLDLVRGKDISVVQLMITEMWAHWGDDSGEVPGGKEG</sequence>
<dbReference type="Proteomes" id="UP000204476">
    <property type="component" value="Genome"/>
</dbReference>
<dbReference type="GeneID" id="26515986"/>
<dbReference type="RefSeq" id="YP_009187089.1">
    <property type="nucleotide sequence ID" value="NC_028653.1"/>
</dbReference>
<dbReference type="KEGG" id="vg:26515986"/>
<accession>A0A0K0N601</accession>
<keyword evidence="2" id="KW-1185">Reference proteome</keyword>
<gene>
    <name evidence="1" type="ORF">GTE8_26</name>
</gene>
<proteinExistence type="predicted"/>
<protein>
    <submittedName>
        <fullName evidence="1">Putative tail assembly protein</fullName>
    </submittedName>
</protein>
<name>A0A0K0N601_9CAUD</name>